<evidence type="ECO:0000256" key="5">
    <source>
        <dbReference type="ARBA" id="ARBA00022989"/>
    </source>
</evidence>
<feature type="signal peptide" evidence="12">
    <location>
        <begin position="1"/>
        <end position="42"/>
    </location>
</feature>
<keyword evidence="9" id="KW-0961">Cell wall biogenesis/degradation</keyword>
<feature type="chain" id="PRO_5030506432" description="GH16 domain-containing protein" evidence="12">
    <location>
        <begin position="43"/>
        <end position="662"/>
    </location>
</feature>
<dbReference type="Pfam" id="PF03935">
    <property type="entry name" value="SKN1_KRE6_Sbg1"/>
    <property type="match status" value="1"/>
</dbReference>
<gene>
    <name evidence="14" type="ORF">OAUR00152_LOCUS24951</name>
</gene>
<evidence type="ECO:0000256" key="3">
    <source>
        <dbReference type="ARBA" id="ARBA00022692"/>
    </source>
</evidence>
<evidence type="ECO:0000313" key="14">
    <source>
        <dbReference type="EMBL" id="CAE2257598.1"/>
    </source>
</evidence>
<dbReference type="Gene3D" id="2.60.120.200">
    <property type="match status" value="1"/>
</dbReference>
<comment type="similarity">
    <text evidence="2">Belongs to the SKN1/KRE6 family.</text>
</comment>
<feature type="transmembrane region" description="Helical" evidence="11">
    <location>
        <begin position="618"/>
        <end position="640"/>
    </location>
</feature>
<comment type="subcellular location">
    <subcellularLocation>
        <location evidence="1">Membrane</location>
        <topology evidence="1">Single-pass type II membrane protein</topology>
    </subcellularLocation>
</comment>
<proteinExistence type="inferred from homology"/>
<dbReference type="AlphaFoldDB" id="A0A7S4JAJ7"/>
<feature type="domain" description="GH16" evidence="13">
    <location>
        <begin position="104"/>
        <end position="516"/>
    </location>
</feature>
<evidence type="ECO:0000256" key="9">
    <source>
        <dbReference type="ARBA" id="ARBA00023316"/>
    </source>
</evidence>
<dbReference type="GO" id="GO:0005886">
    <property type="term" value="C:plasma membrane"/>
    <property type="evidence" value="ECO:0007669"/>
    <property type="project" value="TreeGrafter"/>
</dbReference>
<dbReference type="GO" id="GO:0005789">
    <property type="term" value="C:endoplasmic reticulum membrane"/>
    <property type="evidence" value="ECO:0007669"/>
    <property type="project" value="TreeGrafter"/>
</dbReference>
<evidence type="ECO:0000259" key="13">
    <source>
        <dbReference type="PROSITE" id="PS51762"/>
    </source>
</evidence>
<accession>A0A7S4JAJ7</accession>
<keyword evidence="3 11" id="KW-0812">Transmembrane</keyword>
<feature type="region of interest" description="Disordered" evidence="10">
    <location>
        <begin position="57"/>
        <end position="80"/>
    </location>
</feature>
<evidence type="ECO:0000256" key="6">
    <source>
        <dbReference type="ARBA" id="ARBA00023136"/>
    </source>
</evidence>
<evidence type="ECO:0000256" key="7">
    <source>
        <dbReference type="ARBA" id="ARBA00023157"/>
    </source>
</evidence>
<dbReference type="GO" id="GO:0071555">
    <property type="term" value="P:cell wall organization"/>
    <property type="evidence" value="ECO:0007669"/>
    <property type="project" value="UniProtKB-KW"/>
</dbReference>
<evidence type="ECO:0000256" key="10">
    <source>
        <dbReference type="SAM" id="MobiDB-lite"/>
    </source>
</evidence>
<sequence length="662" mass="73284">MTNTSKGNKARTRSPLSTMAPLSTLLVALCLISPDLLSVVNADWIDPDTPKDAYATWALPAHPPPVHPDSSTDKDGSSKNCTGLAGKNLIKCQNYTAAPTTEIPTAAPTPTPEPREYKLVMSDEFNVPGRKFDDGFDPKWTAMHKNDYTNDAQHFYHRDNAYTDGKGDLVIETEARDTEIIGFDDVNMEKTHVTKHFRSAMLQSWNKFCFTGGIAEAEVVMPGKSDIGGLWPAFWLLGNLARHTYVGSSEHVWPWASTECTEKGQDAQLVNGCAKAQHWGMDPGVGRGSPEIDIFEVQPGNIKANTGKFLKTFVGQPFMSSSYQVAPGLNVRPGSGWWPGPGQWYDGLVGGNMSALNILFYGAYNHFLSDTDPARQDYWSDAISFNRQLYGEHFETKHRYRLEWEVPDPENGHDGYLHWFLNDQLVLKINGTSIVEKGLGAGISSEPSYILLNTAVSSQWGFPERCPENCPCKNFNCHSKDWKEKCGFNRGFCDMLKKEPAKYKINYVRVWQDPNDPKQKVGCSTPERPTRRWVQGHEHLYMQEGDEAPLKGVQSGRGFCYGLDECGGSKRGKCTKEGVCECQEGWTGPNCLAQAGSDPIIWDGPDSLADVGFDSPSYFPLGLVVGLAVCAAVLVIALTLQKRNRKKGYVPVPSAKPRGQFS</sequence>
<dbReference type="InterPro" id="IPR005629">
    <property type="entry name" value="Skn1/Kre6/Sbg1"/>
</dbReference>
<name>A0A7S4JAJ7_9STRA</name>
<evidence type="ECO:0000256" key="12">
    <source>
        <dbReference type="SAM" id="SignalP"/>
    </source>
</evidence>
<dbReference type="PANTHER" id="PTHR31361">
    <property type="entry name" value="BETA-GLUCAN SYNTHESIS-ASSOCIATED PROTEIN KRE6-RELATED"/>
    <property type="match status" value="1"/>
</dbReference>
<evidence type="ECO:0000256" key="4">
    <source>
        <dbReference type="ARBA" id="ARBA00022968"/>
    </source>
</evidence>
<evidence type="ECO:0000256" key="1">
    <source>
        <dbReference type="ARBA" id="ARBA00004606"/>
    </source>
</evidence>
<dbReference type="SUPFAM" id="SSF49899">
    <property type="entry name" value="Concanavalin A-like lectins/glucanases"/>
    <property type="match status" value="1"/>
</dbReference>
<dbReference type="Gene3D" id="2.10.25.10">
    <property type="entry name" value="Laminin"/>
    <property type="match status" value="1"/>
</dbReference>
<reference evidence="14" key="1">
    <citation type="submission" date="2021-01" db="EMBL/GenBank/DDBJ databases">
        <authorList>
            <person name="Corre E."/>
            <person name="Pelletier E."/>
            <person name="Niang G."/>
            <person name="Scheremetjew M."/>
            <person name="Finn R."/>
            <person name="Kale V."/>
            <person name="Holt S."/>
            <person name="Cochrane G."/>
            <person name="Meng A."/>
            <person name="Brown T."/>
            <person name="Cohen L."/>
        </authorList>
    </citation>
    <scope>NUCLEOTIDE SEQUENCE</scope>
    <source>
        <strain evidence="14">Isolate 1302-5</strain>
    </source>
</reference>
<dbReference type="InterPro" id="IPR013320">
    <property type="entry name" value="ConA-like_dom_sf"/>
</dbReference>
<dbReference type="InterPro" id="IPR000757">
    <property type="entry name" value="Beta-glucanase-like"/>
</dbReference>
<keyword evidence="7" id="KW-1015">Disulfide bond</keyword>
<protein>
    <recommendedName>
        <fullName evidence="13">GH16 domain-containing protein</fullName>
    </recommendedName>
</protein>
<dbReference type="EMBL" id="HBKQ01036254">
    <property type="protein sequence ID" value="CAE2257598.1"/>
    <property type="molecule type" value="Transcribed_RNA"/>
</dbReference>
<keyword evidence="12" id="KW-0732">Signal</keyword>
<dbReference type="PROSITE" id="PS51762">
    <property type="entry name" value="GH16_2"/>
    <property type="match status" value="1"/>
</dbReference>
<dbReference type="GO" id="GO:0015926">
    <property type="term" value="F:glucosidase activity"/>
    <property type="evidence" value="ECO:0007669"/>
    <property type="project" value="TreeGrafter"/>
</dbReference>
<dbReference type="PROSITE" id="PS01186">
    <property type="entry name" value="EGF_2"/>
    <property type="match status" value="1"/>
</dbReference>
<dbReference type="PROSITE" id="PS00022">
    <property type="entry name" value="EGF_1"/>
    <property type="match status" value="1"/>
</dbReference>
<dbReference type="GO" id="GO:0006078">
    <property type="term" value="P:(1-&gt;6)-beta-D-glucan biosynthetic process"/>
    <property type="evidence" value="ECO:0007669"/>
    <property type="project" value="TreeGrafter"/>
</dbReference>
<keyword evidence="5 11" id="KW-1133">Transmembrane helix</keyword>
<organism evidence="14">
    <name type="scientific">Odontella aurita</name>
    <dbReference type="NCBI Taxonomy" id="265563"/>
    <lineage>
        <taxon>Eukaryota</taxon>
        <taxon>Sar</taxon>
        <taxon>Stramenopiles</taxon>
        <taxon>Ochrophyta</taxon>
        <taxon>Bacillariophyta</taxon>
        <taxon>Mediophyceae</taxon>
        <taxon>Biddulphiophycidae</taxon>
        <taxon>Eupodiscales</taxon>
        <taxon>Odontellaceae</taxon>
        <taxon>Odontella</taxon>
    </lineage>
</organism>
<dbReference type="InterPro" id="IPR000742">
    <property type="entry name" value="EGF"/>
</dbReference>
<evidence type="ECO:0000256" key="2">
    <source>
        <dbReference type="ARBA" id="ARBA00010962"/>
    </source>
</evidence>
<keyword evidence="4" id="KW-0735">Signal-anchor</keyword>
<evidence type="ECO:0000256" key="8">
    <source>
        <dbReference type="ARBA" id="ARBA00023180"/>
    </source>
</evidence>
<evidence type="ECO:0000256" key="11">
    <source>
        <dbReference type="SAM" id="Phobius"/>
    </source>
</evidence>
<dbReference type="PANTHER" id="PTHR31361:SF1">
    <property type="entry name" value="BETA-GLUCAN SYNTHESIS-ASSOCIATED PROTEIN KRE6-RELATED"/>
    <property type="match status" value="1"/>
</dbReference>
<keyword evidence="6 11" id="KW-0472">Membrane</keyword>
<keyword evidence="8" id="KW-0325">Glycoprotein</keyword>